<dbReference type="InterPro" id="IPR050090">
    <property type="entry name" value="Tyrosine_recombinase_XerCD"/>
</dbReference>
<feature type="active site" evidence="10">
    <location>
        <position position="253"/>
    </location>
</feature>
<protein>
    <recommendedName>
        <fullName evidence="10 11">Tyrosine recombinase XerC</fullName>
    </recommendedName>
</protein>
<comment type="subunit">
    <text evidence="10">Forms a cyclic heterotetrameric complex composed of two molecules of XerC and two molecules of XerD.</text>
</comment>
<dbReference type="NCBIfam" id="TIGR02224">
    <property type="entry name" value="recomb_XerC"/>
    <property type="match status" value="1"/>
</dbReference>
<evidence type="ECO:0000256" key="6">
    <source>
        <dbReference type="ARBA" id="ARBA00022908"/>
    </source>
</evidence>
<feature type="domain" description="Tyr recombinase" evidence="12">
    <location>
        <begin position="115"/>
        <end position="298"/>
    </location>
</feature>
<dbReference type="EMBL" id="JACXWD010000062">
    <property type="protein sequence ID" value="MBD3869156.1"/>
    <property type="molecule type" value="Genomic_DNA"/>
</dbReference>
<dbReference type="HAMAP" id="MF_01808">
    <property type="entry name" value="Recomb_XerC_XerD"/>
    <property type="match status" value="1"/>
</dbReference>
<dbReference type="PANTHER" id="PTHR30349:SF77">
    <property type="entry name" value="TYROSINE RECOMBINASE XERC"/>
    <property type="match status" value="1"/>
</dbReference>
<dbReference type="InterPro" id="IPR011010">
    <property type="entry name" value="DNA_brk_join_enz"/>
</dbReference>
<keyword evidence="5 10" id="KW-0159">Chromosome partition</keyword>
<keyword evidence="9 10" id="KW-0131">Cell cycle</keyword>
<dbReference type="NCBIfam" id="NF001399">
    <property type="entry name" value="PRK00283.1"/>
    <property type="match status" value="1"/>
</dbReference>
<dbReference type="PROSITE" id="PS51900">
    <property type="entry name" value="CB"/>
    <property type="match status" value="1"/>
</dbReference>
<dbReference type="InterPro" id="IPR011931">
    <property type="entry name" value="Recomb_XerC"/>
</dbReference>
<evidence type="ECO:0000256" key="10">
    <source>
        <dbReference type="HAMAP-Rule" id="MF_01808"/>
    </source>
</evidence>
<keyword evidence="7 10" id="KW-0238">DNA-binding</keyword>
<comment type="caution">
    <text evidence="14">The sequence shown here is derived from an EMBL/GenBank/DDBJ whole genome shotgun (WGS) entry which is preliminary data.</text>
</comment>
<evidence type="ECO:0000256" key="2">
    <source>
        <dbReference type="ARBA" id="ARBA00006657"/>
    </source>
</evidence>
<dbReference type="GO" id="GO:0003677">
    <property type="term" value="F:DNA binding"/>
    <property type="evidence" value="ECO:0007669"/>
    <property type="project" value="UniProtKB-UniRule"/>
</dbReference>
<proteinExistence type="inferred from homology"/>
<dbReference type="AlphaFoldDB" id="A0A8J6XYF6"/>
<dbReference type="SUPFAM" id="SSF56349">
    <property type="entry name" value="DNA breaking-rejoining enzymes"/>
    <property type="match status" value="1"/>
</dbReference>
<keyword evidence="3 10" id="KW-0963">Cytoplasm</keyword>
<name>A0A8J6XYF6_9BACT</name>
<dbReference type="InterPro" id="IPR044068">
    <property type="entry name" value="CB"/>
</dbReference>
<evidence type="ECO:0000256" key="8">
    <source>
        <dbReference type="ARBA" id="ARBA00023172"/>
    </source>
</evidence>
<feature type="active site" evidence="10">
    <location>
        <position position="250"/>
    </location>
</feature>
<dbReference type="GO" id="GO:0007059">
    <property type="term" value="P:chromosome segregation"/>
    <property type="evidence" value="ECO:0007669"/>
    <property type="project" value="UniProtKB-UniRule"/>
</dbReference>
<keyword evidence="6 10" id="KW-0229">DNA integration</keyword>
<evidence type="ECO:0000313" key="15">
    <source>
        <dbReference type="Proteomes" id="UP000648239"/>
    </source>
</evidence>
<evidence type="ECO:0000256" key="7">
    <source>
        <dbReference type="ARBA" id="ARBA00023125"/>
    </source>
</evidence>
<feature type="active site" evidence="10">
    <location>
        <position position="276"/>
    </location>
</feature>
<dbReference type="InterPro" id="IPR013762">
    <property type="entry name" value="Integrase-like_cat_sf"/>
</dbReference>
<evidence type="ECO:0000313" key="14">
    <source>
        <dbReference type="EMBL" id="MBD3869156.1"/>
    </source>
</evidence>
<dbReference type="CDD" id="cd00798">
    <property type="entry name" value="INT_XerDC_C"/>
    <property type="match status" value="1"/>
</dbReference>
<feature type="domain" description="Core-binding (CB)" evidence="13">
    <location>
        <begin position="5"/>
        <end position="94"/>
    </location>
</feature>
<feature type="active site" evidence="10">
    <location>
        <position position="155"/>
    </location>
</feature>
<gene>
    <name evidence="10 14" type="primary">xerC</name>
    <name evidence="14" type="ORF">IFK94_13620</name>
</gene>
<feature type="active site" description="O-(3'-phospho-DNA)-tyrosine intermediate" evidence="10">
    <location>
        <position position="285"/>
    </location>
</feature>
<reference evidence="14 15" key="1">
    <citation type="submission" date="2020-08" db="EMBL/GenBank/DDBJ databases">
        <title>Acidobacteriota in marine sediments use diverse sulfur dissimilation pathways.</title>
        <authorList>
            <person name="Wasmund K."/>
        </authorList>
    </citation>
    <scope>NUCLEOTIDE SEQUENCE [LARGE SCALE GENOMIC DNA]</scope>
    <source>
        <strain evidence="14">MAG AM4</strain>
    </source>
</reference>
<dbReference type="GO" id="GO:0051301">
    <property type="term" value="P:cell division"/>
    <property type="evidence" value="ECO:0007669"/>
    <property type="project" value="UniProtKB-UniRule"/>
</dbReference>
<dbReference type="InterPro" id="IPR002104">
    <property type="entry name" value="Integrase_catalytic"/>
</dbReference>
<dbReference type="Gene3D" id="1.10.150.130">
    <property type="match status" value="1"/>
</dbReference>
<comment type="subcellular location">
    <subcellularLocation>
        <location evidence="1 10">Cytoplasm</location>
    </subcellularLocation>
</comment>
<dbReference type="GO" id="GO:0009037">
    <property type="term" value="F:tyrosine-based site-specific recombinase activity"/>
    <property type="evidence" value="ECO:0007669"/>
    <property type="project" value="UniProtKB-UniRule"/>
</dbReference>
<comment type="similarity">
    <text evidence="2 10">Belongs to the 'phage' integrase family. XerC subfamily.</text>
</comment>
<evidence type="ECO:0000256" key="9">
    <source>
        <dbReference type="ARBA" id="ARBA00023306"/>
    </source>
</evidence>
<evidence type="ECO:0000259" key="13">
    <source>
        <dbReference type="PROSITE" id="PS51900"/>
    </source>
</evidence>
<sequence length="311" mass="34587">MSRSRNLAHWISRYLDYLTDQKHASPETVRAYASDLAVFQAYLEETMPEITVSPGRIQAVAIRGFIAGLSRSGLERSSIARRLSAVRSMLRHAVRQGDLETNPAESISAPKLPKKLPRDMTVDEIFALLDHIAGDKPADLRDRAILEFLYATGLRVGELVSLDLHDIDLAGGVVRVLGKGRKERMVPFGSKAKEAVRAWLKVSSDRRDHAADPEALFLNLRGGRLTDRSVRRILNQRILDAALVLKVSPHAIRHSFATHLLGAGADLRAIQELLGHASLSTTQRYTHVTPDSLMQVYDKAHPRAMRKKESS</sequence>
<dbReference type="GO" id="GO:0005737">
    <property type="term" value="C:cytoplasm"/>
    <property type="evidence" value="ECO:0007669"/>
    <property type="project" value="UniProtKB-SubCell"/>
</dbReference>
<dbReference type="Pfam" id="PF02899">
    <property type="entry name" value="Phage_int_SAM_1"/>
    <property type="match status" value="1"/>
</dbReference>
<dbReference type="Proteomes" id="UP000648239">
    <property type="component" value="Unassembled WGS sequence"/>
</dbReference>
<dbReference type="InterPro" id="IPR004107">
    <property type="entry name" value="Integrase_SAM-like_N"/>
</dbReference>
<comment type="function">
    <text evidence="10">Site-specific tyrosine recombinase, which acts by catalyzing the cutting and rejoining of the recombining DNA molecules. The XerC-XerD complex is essential to convert dimers of the bacterial chromosome into monomers to permit their segregation at cell division. It also contributes to the segregational stability of plasmids.</text>
</comment>
<feature type="active site" evidence="10">
    <location>
        <position position="179"/>
    </location>
</feature>
<evidence type="ECO:0000256" key="1">
    <source>
        <dbReference type="ARBA" id="ARBA00004496"/>
    </source>
</evidence>
<evidence type="ECO:0000256" key="11">
    <source>
        <dbReference type="NCBIfam" id="TIGR02224"/>
    </source>
</evidence>
<dbReference type="GO" id="GO:0006313">
    <property type="term" value="P:DNA transposition"/>
    <property type="evidence" value="ECO:0007669"/>
    <property type="project" value="UniProtKB-UniRule"/>
</dbReference>
<dbReference type="PROSITE" id="PS51898">
    <property type="entry name" value="TYR_RECOMBINASE"/>
    <property type="match status" value="1"/>
</dbReference>
<dbReference type="InterPro" id="IPR023009">
    <property type="entry name" value="Tyrosine_recombinase_XerC/XerD"/>
</dbReference>
<evidence type="ECO:0000256" key="5">
    <source>
        <dbReference type="ARBA" id="ARBA00022829"/>
    </source>
</evidence>
<keyword evidence="8 10" id="KW-0233">DNA recombination</keyword>
<keyword evidence="4 10" id="KW-0132">Cell division</keyword>
<dbReference type="PANTHER" id="PTHR30349">
    <property type="entry name" value="PHAGE INTEGRASE-RELATED"/>
    <property type="match status" value="1"/>
</dbReference>
<dbReference type="Gene3D" id="1.10.443.10">
    <property type="entry name" value="Intergrase catalytic core"/>
    <property type="match status" value="1"/>
</dbReference>
<evidence type="ECO:0000259" key="12">
    <source>
        <dbReference type="PROSITE" id="PS51898"/>
    </source>
</evidence>
<organism evidence="14 15">
    <name type="scientific">Candidatus Polarisedimenticola svalbardensis</name>
    <dbReference type="NCBI Taxonomy" id="2886004"/>
    <lineage>
        <taxon>Bacteria</taxon>
        <taxon>Pseudomonadati</taxon>
        <taxon>Acidobacteriota</taxon>
        <taxon>Candidatus Polarisedimenticolia</taxon>
        <taxon>Candidatus Polarisedimenticolales</taxon>
        <taxon>Candidatus Polarisedimenticolaceae</taxon>
        <taxon>Candidatus Polarisedimenticola</taxon>
    </lineage>
</organism>
<accession>A0A8J6XYF6</accession>
<dbReference type="SUPFAM" id="SSF47823">
    <property type="entry name" value="lambda integrase-like, N-terminal domain"/>
    <property type="match status" value="1"/>
</dbReference>
<evidence type="ECO:0000256" key="3">
    <source>
        <dbReference type="ARBA" id="ARBA00022490"/>
    </source>
</evidence>
<evidence type="ECO:0000256" key="4">
    <source>
        <dbReference type="ARBA" id="ARBA00022618"/>
    </source>
</evidence>
<dbReference type="Pfam" id="PF00589">
    <property type="entry name" value="Phage_integrase"/>
    <property type="match status" value="1"/>
</dbReference>
<dbReference type="InterPro" id="IPR010998">
    <property type="entry name" value="Integrase_recombinase_N"/>
</dbReference>